<dbReference type="Pfam" id="PF06220">
    <property type="entry name" value="zf-U1"/>
    <property type="match status" value="1"/>
</dbReference>
<keyword evidence="3" id="KW-0863">Zinc-finger</keyword>
<organism evidence="9 10">
    <name type="scientific">Heracleum sosnowskyi</name>
    <dbReference type="NCBI Taxonomy" id="360622"/>
    <lineage>
        <taxon>Eukaryota</taxon>
        <taxon>Viridiplantae</taxon>
        <taxon>Streptophyta</taxon>
        <taxon>Embryophyta</taxon>
        <taxon>Tracheophyta</taxon>
        <taxon>Spermatophyta</taxon>
        <taxon>Magnoliopsida</taxon>
        <taxon>eudicotyledons</taxon>
        <taxon>Gunneridae</taxon>
        <taxon>Pentapetalae</taxon>
        <taxon>asterids</taxon>
        <taxon>campanulids</taxon>
        <taxon>Apiales</taxon>
        <taxon>Apiaceae</taxon>
        <taxon>Apioideae</taxon>
        <taxon>apioid superclade</taxon>
        <taxon>Tordylieae</taxon>
        <taxon>Tordyliinae</taxon>
        <taxon>Heracleum</taxon>
    </lineage>
</organism>
<evidence type="ECO:0000313" key="10">
    <source>
        <dbReference type="Proteomes" id="UP001237642"/>
    </source>
</evidence>
<comment type="caution">
    <text evidence="9">The sequence shown here is derived from an EMBL/GenBank/DDBJ whole genome shotgun (WGS) entry which is preliminary data.</text>
</comment>
<dbReference type="GO" id="GO:0000398">
    <property type="term" value="P:mRNA splicing, via spliceosome"/>
    <property type="evidence" value="ECO:0007669"/>
    <property type="project" value="InterPro"/>
</dbReference>
<keyword evidence="10" id="KW-1185">Reference proteome</keyword>
<protein>
    <submittedName>
        <fullName evidence="9">Matrin-type domain-containing protein</fullName>
    </submittedName>
</protein>
<name>A0AAD8JGD6_9APIA</name>
<gene>
    <name evidence="9" type="ORF">POM88_002203</name>
</gene>
<dbReference type="AlphaFoldDB" id="A0AAD8JGD6"/>
<evidence type="ECO:0000259" key="8">
    <source>
        <dbReference type="PROSITE" id="PS50171"/>
    </source>
</evidence>
<accession>A0AAD8JGD6</accession>
<feature type="compositionally biased region" description="Low complexity" evidence="7">
    <location>
        <begin position="155"/>
        <end position="165"/>
    </location>
</feature>
<dbReference type="Gene3D" id="3.30.160.60">
    <property type="entry name" value="Classic Zinc Finger"/>
    <property type="match status" value="1"/>
</dbReference>
<keyword evidence="6" id="KW-0175">Coiled coil</keyword>
<evidence type="ECO:0000256" key="4">
    <source>
        <dbReference type="ARBA" id="ARBA00022833"/>
    </source>
</evidence>
<sequence>MTEYWVSQGNKWCDFCKIFISSNPISIRNHELGQRHKDAVAKKITTMRQDKAAKDKELKEAARSLEQIEAKAQRSYQKDISTFKEARNSNAQALISQEDDQGAAKGSTISADWEFDSATGYYYDQRNACHYDPNSGFYYTDAIGKWVTTHEEALSAPQSSSTSISQKTMFKKPQLSSDNKTDVKNRTSSPAPVNPTRTAKGAAPSSLMVNKRKRQDKPKAISAEEAAALKAREAARKRVEEREKSLLGLYKH</sequence>
<evidence type="ECO:0000256" key="1">
    <source>
        <dbReference type="ARBA" id="ARBA00004123"/>
    </source>
</evidence>
<dbReference type="GO" id="GO:0071011">
    <property type="term" value="C:precatalytic spliceosome"/>
    <property type="evidence" value="ECO:0007669"/>
    <property type="project" value="TreeGrafter"/>
</dbReference>
<evidence type="ECO:0000256" key="7">
    <source>
        <dbReference type="SAM" id="MobiDB-lite"/>
    </source>
</evidence>
<dbReference type="SMART" id="SM00451">
    <property type="entry name" value="ZnF_U1"/>
    <property type="match status" value="1"/>
</dbReference>
<dbReference type="EMBL" id="JAUIZM010000001">
    <property type="protein sequence ID" value="KAK1402598.1"/>
    <property type="molecule type" value="Genomic_DNA"/>
</dbReference>
<dbReference type="InterPro" id="IPR000690">
    <property type="entry name" value="Matrin/U1-C_Znf_C2H2"/>
</dbReference>
<dbReference type="Proteomes" id="UP001237642">
    <property type="component" value="Unassembled WGS sequence"/>
</dbReference>
<evidence type="ECO:0000256" key="6">
    <source>
        <dbReference type="SAM" id="Coils"/>
    </source>
</evidence>
<dbReference type="PANTHER" id="PTHR13173:SF10">
    <property type="entry name" value="WW DOMAIN-BINDING PROTEIN 4"/>
    <property type="match status" value="1"/>
</dbReference>
<keyword evidence="2" id="KW-0479">Metal-binding</keyword>
<dbReference type="GO" id="GO:0003723">
    <property type="term" value="F:RNA binding"/>
    <property type="evidence" value="ECO:0007669"/>
    <property type="project" value="TreeGrafter"/>
</dbReference>
<dbReference type="Pfam" id="PF17780">
    <property type="entry name" value="OCRE"/>
    <property type="match status" value="1"/>
</dbReference>
<evidence type="ECO:0000256" key="2">
    <source>
        <dbReference type="ARBA" id="ARBA00022723"/>
    </source>
</evidence>
<dbReference type="PANTHER" id="PTHR13173">
    <property type="entry name" value="WW DOMAIN BINDING PROTEIN 4"/>
    <property type="match status" value="1"/>
</dbReference>
<dbReference type="InterPro" id="IPR040023">
    <property type="entry name" value="WBP4"/>
</dbReference>
<feature type="coiled-coil region" evidence="6">
    <location>
        <begin position="51"/>
        <end position="78"/>
    </location>
</feature>
<evidence type="ECO:0000256" key="5">
    <source>
        <dbReference type="ARBA" id="ARBA00023242"/>
    </source>
</evidence>
<evidence type="ECO:0000256" key="3">
    <source>
        <dbReference type="ARBA" id="ARBA00022771"/>
    </source>
</evidence>
<keyword evidence="5" id="KW-0539">Nucleus</keyword>
<feature type="domain" description="Matrin-type" evidence="8">
    <location>
        <begin position="11"/>
        <end position="42"/>
    </location>
</feature>
<reference evidence="9" key="1">
    <citation type="submission" date="2023-02" db="EMBL/GenBank/DDBJ databases">
        <title>Genome of toxic invasive species Heracleum sosnowskyi carries increased number of genes despite the absence of recent whole-genome duplications.</title>
        <authorList>
            <person name="Schelkunov M."/>
            <person name="Shtratnikova V."/>
            <person name="Makarenko M."/>
            <person name="Klepikova A."/>
            <person name="Omelchenko D."/>
            <person name="Novikova G."/>
            <person name="Obukhova E."/>
            <person name="Bogdanov V."/>
            <person name="Penin A."/>
            <person name="Logacheva M."/>
        </authorList>
    </citation>
    <scope>NUCLEOTIDE SEQUENCE</scope>
    <source>
        <strain evidence="9">Hsosn_3</strain>
        <tissue evidence="9">Leaf</tissue>
    </source>
</reference>
<dbReference type="InterPro" id="IPR041591">
    <property type="entry name" value="OCRE"/>
</dbReference>
<dbReference type="InterPro" id="IPR003604">
    <property type="entry name" value="Matrin/U1-like-C_Znf_C2H2"/>
</dbReference>
<evidence type="ECO:0000313" key="9">
    <source>
        <dbReference type="EMBL" id="KAK1402598.1"/>
    </source>
</evidence>
<feature type="compositionally biased region" description="Polar residues" evidence="7">
    <location>
        <begin position="186"/>
        <end position="197"/>
    </location>
</feature>
<comment type="subcellular location">
    <subcellularLocation>
        <location evidence="1">Nucleus</location>
    </subcellularLocation>
</comment>
<proteinExistence type="predicted"/>
<feature type="region of interest" description="Disordered" evidence="7">
    <location>
        <begin position="155"/>
        <end position="221"/>
    </location>
</feature>
<keyword evidence="4" id="KW-0862">Zinc</keyword>
<dbReference type="GO" id="GO:0008270">
    <property type="term" value="F:zinc ion binding"/>
    <property type="evidence" value="ECO:0007669"/>
    <property type="project" value="UniProtKB-KW"/>
</dbReference>
<dbReference type="PROSITE" id="PS50171">
    <property type="entry name" value="ZF_MATRIN"/>
    <property type="match status" value="1"/>
</dbReference>
<reference evidence="9" key="2">
    <citation type="submission" date="2023-05" db="EMBL/GenBank/DDBJ databases">
        <authorList>
            <person name="Schelkunov M.I."/>
        </authorList>
    </citation>
    <scope>NUCLEOTIDE SEQUENCE</scope>
    <source>
        <strain evidence="9">Hsosn_3</strain>
        <tissue evidence="9">Leaf</tissue>
    </source>
</reference>
<dbReference type="InterPro" id="IPR013085">
    <property type="entry name" value="U1-CZ_Znf_C2H2"/>
</dbReference>